<gene>
    <name evidence="4" type="ORF">E4P82_08935</name>
</gene>
<name>A0ABX1TIW0_9GAMM</name>
<dbReference type="InterPro" id="IPR021104">
    <property type="entry name" value="KfrA_DNA-bd_N"/>
</dbReference>
<organism evidence="4 5">
    <name type="scientific">Candidatus Competibacter phosphatis</name>
    <dbReference type="NCBI Taxonomy" id="221280"/>
    <lineage>
        <taxon>Bacteria</taxon>
        <taxon>Pseudomonadati</taxon>
        <taxon>Pseudomonadota</taxon>
        <taxon>Gammaproteobacteria</taxon>
        <taxon>Candidatus Competibacteraceae</taxon>
        <taxon>Candidatus Competibacter</taxon>
    </lineage>
</organism>
<keyword evidence="4" id="KW-0238">DNA-binding</keyword>
<keyword evidence="5" id="KW-1185">Reference proteome</keyword>
<feature type="domain" description="KfrA N-terminal DNA-binding" evidence="3">
    <location>
        <begin position="8"/>
        <end position="118"/>
    </location>
</feature>
<dbReference type="RefSeq" id="WP_169248559.1">
    <property type="nucleotide sequence ID" value="NZ_SPMZ01000023.1"/>
</dbReference>
<feature type="region of interest" description="Disordered" evidence="2">
    <location>
        <begin position="322"/>
        <end position="342"/>
    </location>
</feature>
<dbReference type="EMBL" id="SPMZ01000023">
    <property type="protein sequence ID" value="NMQ19301.1"/>
    <property type="molecule type" value="Genomic_DNA"/>
</dbReference>
<proteinExistence type="predicted"/>
<evidence type="ECO:0000313" key="5">
    <source>
        <dbReference type="Proteomes" id="UP000760480"/>
    </source>
</evidence>
<evidence type="ECO:0000256" key="2">
    <source>
        <dbReference type="SAM" id="MobiDB-lite"/>
    </source>
</evidence>
<dbReference type="Proteomes" id="UP000760480">
    <property type="component" value="Unassembled WGS sequence"/>
</dbReference>
<sequence length="342" mass="38420">MARSGIRYEEVQEAAETLLGRGLNPTIQRVRELLGTGSNTTISEHLKHWQQQLAESPKAVLPPAVPETVMTALESFWKIAIHQAEAAFEEQRAVAAQAVAAAEQARDAAVAGERQAQTAADDLSRQLDAVTLSARQLADQLLVAQERRAAAEIAIDAAEQRTQAAIDAGAQIRAETEARVAQMETVLQQLRVDMSHQQTQAQQRIDDERQRAEANETRLMHLLDQDRAEQAVERQTFAAERQEWKNREAGWRMQQEAQRRENIEIRAALATAEERLRVRDTELRQVRVALATAENRYGDMARATDALRGELRAALDAQNRLRQSFEMNRPTQPDPKIFPDSE</sequence>
<keyword evidence="1" id="KW-0175">Coiled coil</keyword>
<feature type="compositionally biased region" description="Polar residues" evidence="2">
    <location>
        <begin position="322"/>
        <end position="331"/>
    </location>
</feature>
<accession>A0ABX1TIW0</accession>
<feature type="coiled-coil region" evidence="1">
    <location>
        <begin position="120"/>
        <end position="193"/>
    </location>
</feature>
<evidence type="ECO:0000256" key="1">
    <source>
        <dbReference type="SAM" id="Coils"/>
    </source>
</evidence>
<evidence type="ECO:0000259" key="3">
    <source>
        <dbReference type="Pfam" id="PF11740"/>
    </source>
</evidence>
<reference evidence="4 5" key="1">
    <citation type="submission" date="2019-03" db="EMBL/GenBank/DDBJ databases">
        <title>Metabolic reconstructions from genomes of highly enriched 'Candidatus Accumulibacter' and 'Candidatus Competibacter' bioreactor populations.</title>
        <authorList>
            <person name="Annavajhala M.K."/>
            <person name="Welles L."/>
            <person name="Abbas B."/>
            <person name="Sorokin D."/>
            <person name="Park H."/>
            <person name="Van Loosdrecht M."/>
            <person name="Chandran K."/>
        </authorList>
    </citation>
    <scope>NUCLEOTIDE SEQUENCE [LARGE SCALE GENOMIC DNA]</scope>
    <source>
        <strain evidence="4 5">SBR_G</strain>
    </source>
</reference>
<comment type="caution">
    <text evidence="4">The sequence shown here is derived from an EMBL/GenBank/DDBJ whole genome shotgun (WGS) entry which is preliminary data.</text>
</comment>
<dbReference type="Pfam" id="PF11740">
    <property type="entry name" value="KfrA_N"/>
    <property type="match status" value="1"/>
</dbReference>
<protein>
    <submittedName>
        <fullName evidence="4">DNA-binding protein</fullName>
    </submittedName>
</protein>
<evidence type="ECO:0000313" key="4">
    <source>
        <dbReference type="EMBL" id="NMQ19301.1"/>
    </source>
</evidence>
<dbReference type="GO" id="GO:0003677">
    <property type="term" value="F:DNA binding"/>
    <property type="evidence" value="ECO:0007669"/>
    <property type="project" value="UniProtKB-KW"/>
</dbReference>